<evidence type="ECO:0000256" key="6">
    <source>
        <dbReference type="ARBA" id="ARBA00023136"/>
    </source>
</evidence>
<dbReference type="EMBL" id="JAEVLS010000006">
    <property type="protein sequence ID" value="MBM0107796.1"/>
    <property type="molecule type" value="Genomic_DNA"/>
</dbReference>
<keyword evidence="12" id="KW-1185">Reference proteome</keyword>
<dbReference type="PANTHER" id="PTHR23028:SF53">
    <property type="entry name" value="ACYL_TRANSF_3 DOMAIN-CONTAINING PROTEIN"/>
    <property type="match status" value="1"/>
</dbReference>
<evidence type="ECO:0000256" key="2">
    <source>
        <dbReference type="ARBA" id="ARBA00022475"/>
    </source>
</evidence>
<dbReference type="Proteomes" id="UP000661077">
    <property type="component" value="Unassembled WGS sequence"/>
</dbReference>
<dbReference type="InterPro" id="IPR002656">
    <property type="entry name" value="Acyl_transf_3_dom"/>
</dbReference>
<evidence type="ECO:0000256" key="3">
    <source>
        <dbReference type="ARBA" id="ARBA00022679"/>
    </source>
</evidence>
<accession>A0ABS1X3J5</accession>
<gene>
    <name evidence="11" type="ORF">JM946_23930</name>
</gene>
<feature type="domain" description="Acyltransferase 3" evidence="9">
    <location>
        <begin position="18"/>
        <end position="344"/>
    </location>
</feature>
<dbReference type="GO" id="GO:0016746">
    <property type="term" value="F:acyltransferase activity"/>
    <property type="evidence" value="ECO:0007669"/>
    <property type="project" value="UniProtKB-KW"/>
</dbReference>
<evidence type="ECO:0000313" key="12">
    <source>
        <dbReference type="Proteomes" id="UP000661077"/>
    </source>
</evidence>
<evidence type="ECO:0000259" key="9">
    <source>
        <dbReference type="Pfam" id="PF01757"/>
    </source>
</evidence>
<feature type="transmembrane region" description="Helical" evidence="8">
    <location>
        <begin position="304"/>
        <end position="325"/>
    </location>
</feature>
<keyword evidence="5 8" id="KW-1133">Transmembrane helix</keyword>
<comment type="subcellular location">
    <subcellularLocation>
        <location evidence="1">Cell membrane</location>
        <topology evidence="1">Multi-pass membrane protein</topology>
    </subcellularLocation>
</comment>
<evidence type="ECO:0000256" key="8">
    <source>
        <dbReference type="SAM" id="Phobius"/>
    </source>
</evidence>
<dbReference type="SUPFAM" id="SSF52266">
    <property type="entry name" value="SGNH hydrolase"/>
    <property type="match status" value="1"/>
</dbReference>
<dbReference type="InterPro" id="IPR043968">
    <property type="entry name" value="SGNH"/>
</dbReference>
<protein>
    <submittedName>
        <fullName evidence="11">Acyltransferase</fullName>
    </submittedName>
</protein>
<feature type="transmembrane region" description="Helical" evidence="8">
    <location>
        <begin position="331"/>
        <end position="351"/>
    </location>
</feature>
<name>A0ABS1X3J5_9GAMM</name>
<dbReference type="Pfam" id="PF19040">
    <property type="entry name" value="SGNH"/>
    <property type="match status" value="1"/>
</dbReference>
<evidence type="ECO:0000256" key="4">
    <source>
        <dbReference type="ARBA" id="ARBA00022692"/>
    </source>
</evidence>
<keyword evidence="2" id="KW-1003">Cell membrane</keyword>
<sequence>MRPDIPSAGHAKHFQYRAAVDGLRGVAVLAVLGFHAFPETVSGGYVGVDVFFVISGFLITGIIARQLLHADFSFVDFYWRRVRRLFPALVLVLATTLVLGWFLLLPHEFKQLGKHVGAAAAFLANFAFWRESGYFDTAAEFKPLLHLWSLGIEEQFYLVWPAVLVAFWKRRTTLLVILWTLVLASFALSVHLAQASPVTNFYWPVSRFWELGAGCLLALLMEGRTRTAPTEDERRFLDVGYNLLPAAGLALILASIMELDESTPFPSWPALLPVVGALLILATPEHVWLQRKVLGSRPLVWTGLISYALYLWHWPLLAFLNILSAGTPPAAIRWMALGAGFLLAGLTYHYVEIPIRKHKEWKFNIRLAASAVAAGLAGVIIYAAGGVAQRFDADIQALRHGPRLDRSCYARFGPAAPINYCRSTSAEPPSILFIGDSRAHAIYEAAAPMFAAEHSVMLLGRGGCPPLLHVRISGYDPNEADCPQVWRTFVDYVHKTKPKVVVVVGNGSFLITDPNIRLIREGAPTRESKEAIFEHGIRSLLSELVQTTRVIYLGEIPRFATGPSCFLRAVRLPTTQCHPERDREQVERAMAPYNRVLARVQTTYPDIQLVDSIGVLCADNVCSQRPPGKPLLYSDAVHLSSAGARLLIDNTRLTQLISRDMLKADSG</sequence>
<feature type="transmembrane region" description="Helical" evidence="8">
    <location>
        <begin position="44"/>
        <end position="64"/>
    </location>
</feature>
<comment type="caution">
    <text evidence="11">The sequence shown here is derived from an EMBL/GenBank/DDBJ whole genome shotgun (WGS) entry which is preliminary data.</text>
</comment>
<feature type="transmembrane region" description="Helical" evidence="8">
    <location>
        <begin position="265"/>
        <end position="283"/>
    </location>
</feature>
<dbReference type="RefSeq" id="WP_203169911.1">
    <property type="nucleotide sequence ID" value="NZ_JAEVLS010000006.1"/>
</dbReference>
<feature type="transmembrane region" description="Helical" evidence="8">
    <location>
        <begin position="241"/>
        <end position="259"/>
    </location>
</feature>
<dbReference type="Gene3D" id="3.40.50.1110">
    <property type="entry name" value="SGNH hydrolase"/>
    <property type="match status" value="1"/>
</dbReference>
<feature type="domain" description="SGNH" evidence="10">
    <location>
        <begin position="416"/>
        <end position="648"/>
    </location>
</feature>
<evidence type="ECO:0000313" key="11">
    <source>
        <dbReference type="EMBL" id="MBM0107796.1"/>
    </source>
</evidence>
<evidence type="ECO:0000259" key="10">
    <source>
        <dbReference type="Pfam" id="PF19040"/>
    </source>
</evidence>
<keyword evidence="4 8" id="KW-0812">Transmembrane</keyword>
<keyword evidence="3" id="KW-0808">Transferase</keyword>
<evidence type="ECO:0000256" key="1">
    <source>
        <dbReference type="ARBA" id="ARBA00004651"/>
    </source>
</evidence>
<keyword evidence="7 11" id="KW-0012">Acyltransferase</keyword>
<dbReference type="InterPro" id="IPR036514">
    <property type="entry name" value="SGNH_hydro_sf"/>
</dbReference>
<keyword evidence="6 8" id="KW-0472">Membrane</keyword>
<proteinExistence type="predicted"/>
<feature type="transmembrane region" description="Helical" evidence="8">
    <location>
        <begin position="201"/>
        <end position="220"/>
    </location>
</feature>
<feature type="transmembrane region" description="Helical" evidence="8">
    <location>
        <begin position="363"/>
        <end position="385"/>
    </location>
</feature>
<feature type="transmembrane region" description="Helical" evidence="8">
    <location>
        <begin position="145"/>
        <end position="167"/>
    </location>
</feature>
<evidence type="ECO:0000256" key="5">
    <source>
        <dbReference type="ARBA" id="ARBA00022989"/>
    </source>
</evidence>
<feature type="transmembrane region" description="Helical" evidence="8">
    <location>
        <begin position="174"/>
        <end position="195"/>
    </location>
</feature>
<feature type="transmembrane region" description="Helical" evidence="8">
    <location>
        <begin position="21"/>
        <end position="38"/>
    </location>
</feature>
<reference evidence="11 12" key="1">
    <citation type="journal article" date="2021" name="Int. J. Syst. Evol. Microbiol.">
        <title>Steroidobacter gossypii sp. nov., isolated from soil of cotton cropping field.</title>
        <authorList>
            <person name="Huang R."/>
            <person name="Yang S."/>
            <person name="Zhen C."/>
            <person name="Liu W."/>
        </authorList>
    </citation>
    <scope>NUCLEOTIDE SEQUENCE [LARGE SCALE GENOMIC DNA]</scope>
    <source>
        <strain evidence="11 12">S1-65</strain>
    </source>
</reference>
<feature type="transmembrane region" description="Helical" evidence="8">
    <location>
        <begin position="85"/>
        <end position="104"/>
    </location>
</feature>
<dbReference type="Pfam" id="PF01757">
    <property type="entry name" value="Acyl_transf_3"/>
    <property type="match status" value="1"/>
</dbReference>
<dbReference type="PANTHER" id="PTHR23028">
    <property type="entry name" value="ACETYLTRANSFERASE"/>
    <property type="match status" value="1"/>
</dbReference>
<organism evidence="11 12">
    <name type="scientific">Steroidobacter gossypii</name>
    <dbReference type="NCBI Taxonomy" id="2805490"/>
    <lineage>
        <taxon>Bacteria</taxon>
        <taxon>Pseudomonadati</taxon>
        <taxon>Pseudomonadota</taxon>
        <taxon>Gammaproteobacteria</taxon>
        <taxon>Steroidobacterales</taxon>
        <taxon>Steroidobacteraceae</taxon>
        <taxon>Steroidobacter</taxon>
    </lineage>
</organism>
<dbReference type="InterPro" id="IPR050879">
    <property type="entry name" value="Acyltransferase_3"/>
</dbReference>
<evidence type="ECO:0000256" key="7">
    <source>
        <dbReference type="ARBA" id="ARBA00023315"/>
    </source>
</evidence>